<reference evidence="6 7" key="1">
    <citation type="submission" date="2020-02" db="EMBL/GenBank/DDBJ databases">
        <title>Comparative genomics of sulfur disproportionating microorganisms.</title>
        <authorList>
            <person name="Ward L.M."/>
            <person name="Bertran E."/>
            <person name="Johnston D.T."/>
        </authorList>
    </citation>
    <scope>NUCLEOTIDE SEQUENCE [LARGE SCALE GENOMIC DNA]</scope>
    <source>
        <strain evidence="6 7">DSM 3696</strain>
    </source>
</reference>
<keyword evidence="7" id="KW-1185">Reference proteome</keyword>
<feature type="domain" description="Cobalamin biosynthesis precorrin-8X methylmutase CobH/CbiC" evidence="5">
    <location>
        <begin position="19"/>
        <end position="242"/>
    </location>
</feature>
<comment type="caution">
    <text evidence="6">The sequence shown here is derived from an EMBL/GenBank/DDBJ whole genome shotgun (WGS) entry which is preliminary data.</text>
</comment>
<dbReference type="InterPro" id="IPR036588">
    <property type="entry name" value="CobH/CbiC_sf"/>
</dbReference>
<dbReference type="AlphaFoldDB" id="A0A7K3NPR6"/>
<dbReference type="GO" id="GO:0009236">
    <property type="term" value="P:cobalamin biosynthetic process"/>
    <property type="evidence" value="ECO:0007669"/>
    <property type="project" value="UniProtKB-UniPathway"/>
</dbReference>
<accession>A0A7K3NPR6</accession>
<evidence type="ECO:0000256" key="2">
    <source>
        <dbReference type="ARBA" id="ARBA00009774"/>
    </source>
</evidence>
<gene>
    <name evidence="6" type="ORF">G3N56_13745</name>
</gene>
<dbReference type="RefSeq" id="WP_163302877.1">
    <property type="nucleotide sequence ID" value="NZ_JAAGRQ010000062.1"/>
</dbReference>
<keyword evidence="3" id="KW-0169">Cobalamin biosynthesis</keyword>
<comment type="similarity">
    <text evidence="2">Belongs to the CobH/CbiC family.</text>
</comment>
<keyword evidence="4" id="KW-0413">Isomerase</keyword>
<sequence length="258" mass="26899">MNDRTPPPAPLQQERRPDDIERASLAIIDAEVPEPRPFAGAQWEVVRRMIHATADFELLSLVRLHPRAVESGLAALAAGAVIVTDTRMACMGIPERRLTPLGCRVTCLIDDPRAAPAAAKAAPEAFTDAATAAATTRTAAAVDLAVSLAHGPGIVPGMSGAPVIFVIGNAPTALLRLLDHMQAGRIRPALVAGLPVGFVNAAQSKALLADFGDSARGVPYLTVVGRKGGSTSAAAAINALLELALRERARTEEARRVP</sequence>
<evidence type="ECO:0000256" key="1">
    <source>
        <dbReference type="ARBA" id="ARBA00004953"/>
    </source>
</evidence>
<dbReference type="Pfam" id="PF02570">
    <property type="entry name" value="CbiC"/>
    <property type="match status" value="1"/>
</dbReference>
<protein>
    <submittedName>
        <fullName evidence="6">Precorrin-8X methylmutase</fullName>
    </submittedName>
</protein>
<dbReference type="PANTHER" id="PTHR43588:SF1">
    <property type="entry name" value="COBALT-PRECORRIN-8 METHYLMUTASE"/>
    <property type="match status" value="1"/>
</dbReference>
<comment type="pathway">
    <text evidence="1">Cofactor biosynthesis; adenosylcobalamin biosynthesis.</text>
</comment>
<evidence type="ECO:0000313" key="6">
    <source>
        <dbReference type="EMBL" id="NDY57795.1"/>
    </source>
</evidence>
<evidence type="ECO:0000256" key="4">
    <source>
        <dbReference type="ARBA" id="ARBA00023235"/>
    </source>
</evidence>
<dbReference type="UniPathway" id="UPA00148"/>
<evidence type="ECO:0000259" key="5">
    <source>
        <dbReference type="Pfam" id="PF02570"/>
    </source>
</evidence>
<organism evidence="6 7">
    <name type="scientific">Desulfolutivibrio sulfodismutans</name>
    <dbReference type="NCBI Taxonomy" id="63561"/>
    <lineage>
        <taxon>Bacteria</taxon>
        <taxon>Pseudomonadati</taxon>
        <taxon>Thermodesulfobacteriota</taxon>
        <taxon>Desulfovibrionia</taxon>
        <taxon>Desulfovibrionales</taxon>
        <taxon>Desulfovibrionaceae</taxon>
        <taxon>Desulfolutivibrio</taxon>
    </lineage>
</organism>
<dbReference type="Gene3D" id="3.40.50.10230">
    <property type="entry name" value="Cobalamin biosynthesis CobH/CbiC, precorrin-8X methylmutase"/>
    <property type="match status" value="1"/>
</dbReference>
<dbReference type="Proteomes" id="UP000469724">
    <property type="component" value="Unassembled WGS sequence"/>
</dbReference>
<dbReference type="InterPro" id="IPR003722">
    <property type="entry name" value="Cbl_synth_CobH/CbiC"/>
</dbReference>
<evidence type="ECO:0000313" key="7">
    <source>
        <dbReference type="Proteomes" id="UP000469724"/>
    </source>
</evidence>
<dbReference type="PANTHER" id="PTHR43588">
    <property type="entry name" value="COBALT-PRECORRIN-8 METHYLMUTASE"/>
    <property type="match status" value="1"/>
</dbReference>
<evidence type="ECO:0000256" key="3">
    <source>
        <dbReference type="ARBA" id="ARBA00022573"/>
    </source>
</evidence>
<proteinExistence type="inferred from homology"/>
<dbReference type="EMBL" id="JAAGRQ010000062">
    <property type="protein sequence ID" value="NDY57795.1"/>
    <property type="molecule type" value="Genomic_DNA"/>
</dbReference>
<dbReference type="SUPFAM" id="SSF63965">
    <property type="entry name" value="Precorrin-8X methylmutase CbiC/CobH"/>
    <property type="match status" value="1"/>
</dbReference>
<name>A0A7K3NPR6_9BACT</name>
<dbReference type="GO" id="GO:0016993">
    <property type="term" value="F:precorrin-8X methylmutase activity"/>
    <property type="evidence" value="ECO:0007669"/>
    <property type="project" value="InterPro"/>
</dbReference>